<sequence>MTALALQATGINHRYGKQQALVDITFSWPAGTRCGLIGPDGAGKSSLLGLIAGVKKLQDGQLHVLGGAIEDRRHRNSLYPRIAFMPQGLGGNLYPELSIRENIRFFATLFGLSKADCDQRMHNLLLATDLARFADRPAGKLSGGMKQKLGLCCALIHDPDLLILDEPTTGVDPLSRRRFWELVESVRSERPQLTLLVATAYMEEAEQFEHCLMLDRGKLIADGLSSELASATSGGKLDEAFTHFQGDSAHDNQALVIPPRANANADIAIQAHDLTLRFGDFTAVNKVSFAIGRGEIFGFLGSNGCGKTTTMKVLTGLMPATEGRAMLLGNPVNAKDLATRKRVGFMSQSFSLYGELSVRQNLVLHAQLFDLPKVDSGRRIDELIQRFDLGDVAEQPSGELPLGLRQRLSLAVAVLHRPEVLILDEPTSGVDPAARDDFWRLLVELSREQGVTIFLSTHFMNEAQRCDRISLMHAGKVLACDTPDALQRQFHGDTLEAAFVTCLEQAQGEAEPAAPTATPATPATVNATSTPPVSKPGFSLPRLLAVASRESKELLRDKVRMAFALLGAMFMMVIFGYGISLDVENLAFAVYDQDQTPQSRAYLEAFRSSRYFAEQLPIQDSNELHRRLQRSEIKLALEIPPGFGRDLYAGRQPTVAAWLDGGMPFRAETSRNYVEAVHQGNLAQLAELSSVPRNNQAAAKLETRFRYNQDVVSVNAIGPGVMALILAFIPAMLTALGIVREKELGSITNFYATPLTRLEFLLGKQAPYLAVSLVNLAVLVAMNRWLFGVPFKGSALTLACGGLLYVLATTSMGLLISAFTRTQIAAILGTMIITSLPTIQFSGLIVPRSSLEGAAALMGTLFPAGHFLDIAVGTFTKALDLRQLWPQCLALFGFFVGFTGLSLIMLKKQEA</sequence>
<evidence type="ECO:0000256" key="2">
    <source>
        <dbReference type="ARBA" id="ARBA00022692"/>
    </source>
</evidence>
<protein>
    <submittedName>
        <fullName evidence="11">Ribosome-associated ATPase</fullName>
    </submittedName>
</protein>
<dbReference type="InterPro" id="IPR003439">
    <property type="entry name" value="ABC_transporter-like_ATP-bd"/>
</dbReference>
<dbReference type="GO" id="GO:0140359">
    <property type="term" value="F:ABC-type transporter activity"/>
    <property type="evidence" value="ECO:0007669"/>
    <property type="project" value="InterPro"/>
</dbReference>
<dbReference type="PANTHER" id="PTHR43038:SF4">
    <property type="entry name" value="RIBOSOME-ASSOCIATED ATPASE"/>
    <property type="match status" value="1"/>
</dbReference>
<gene>
    <name evidence="11" type="primary">rbbA</name>
    <name evidence="11" type="ORF">PS683_02114</name>
</gene>
<feature type="compositionally biased region" description="Low complexity" evidence="7">
    <location>
        <begin position="512"/>
        <end position="532"/>
    </location>
</feature>
<feature type="transmembrane region" description="Helical" evidence="8">
    <location>
        <begin position="766"/>
        <end position="787"/>
    </location>
</feature>
<feature type="transmembrane region" description="Helical" evidence="8">
    <location>
        <begin position="884"/>
        <end position="906"/>
    </location>
</feature>
<evidence type="ECO:0000256" key="6">
    <source>
        <dbReference type="ARBA" id="ARBA00023136"/>
    </source>
</evidence>
<dbReference type="InterPro" id="IPR003593">
    <property type="entry name" value="AAA+_ATPase"/>
</dbReference>
<dbReference type="PROSITE" id="PS00211">
    <property type="entry name" value="ABC_TRANSPORTER_1"/>
    <property type="match status" value="1"/>
</dbReference>
<evidence type="ECO:0000313" key="11">
    <source>
        <dbReference type="EMBL" id="VVM13819.1"/>
    </source>
</evidence>
<dbReference type="GO" id="GO:0016887">
    <property type="term" value="F:ATP hydrolysis activity"/>
    <property type="evidence" value="ECO:0007669"/>
    <property type="project" value="InterPro"/>
</dbReference>
<reference evidence="11" key="1">
    <citation type="submission" date="2019-09" db="EMBL/GenBank/DDBJ databases">
        <authorList>
            <person name="Chandra G."/>
            <person name="Truman W A."/>
        </authorList>
    </citation>
    <scope>NUCLEOTIDE SEQUENCE</scope>
    <source>
        <strain evidence="11">PS683</strain>
    </source>
</reference>
<evidence type="ECO:0000259" key="9">
    <source>
        <dbReference type="PROSITE" id="PS50893"/>
    </source>
</evidence>
<dbReference type="Pfam" id="PF00005">
    <property type="entry name" value="ABC_tran"/>
    <property type="match status" value="2"/>
</dbReference>
<feature type="transmembrane region" description="Helical" evidence="8">
    <location>
        <begin position="793"/>
        <end position="817"/>
    </location>
</feature>
<dbReference type="CDD" id="cd03230">
    <property type="entry name" value="ABC_DR_subfamily_A"/>
    <property type="match status" value="1"/>
</dbReference>
<feature type="region of interest" description="Disordered" evidence="7">
    <location>
        <begin position="510"/>
        <end position="532"/>
    </location>
</feature>
<dbReference type="PROSITE" id="PS50893">
    <property type="entry name" value="ABC_TRANSPORTER_2"/>
    <property type="match status" value="2"/>
</dbReference>
<feature type="transmembrane region" description="Helical" evidence="8">
    <location>
        <begin position="824"/>
        <end position="846"/>
    </location>
</feature>
<accession>A0A5E6SES0</accession>
<name>A0A5E6SES0_PSEFL</name>
<dbReference type="Gene3D" id="3.40.1710.10">
    <property type="entry name" value="abc type-2 transporter like domain"/>
    <property type="match status" value="1"/>
</dbReference>
<keyword evidence="4" id="KW-0067">ATP-binding</keyword>
<evidence type="ECO:0000256" key="5">
    <source>
        <dbReference type="ARBA" id="ARBA00022989"/>
    </source>
</evidence>
<keyword evidence="6 8" id="KW-0472">Membrane</keyword>
<dbReference type="SUPFAM" id="SSF52540">
    <property type="entry name" value="P-loop containing nucleoside triphosphate hydrolases"/>
    <property type="match status" value="2"/>
</dbReference>
<evidence type="ECO:0000259" key="10">
    <source>
        <dbReference type="PROSITE" id="PS51012"/>
    </source>
</evidence>
<keyword evidence="5 8" id="KW-1133">Transmembrane helix</keyword>
<dbReference type="SMART" id="SM00382">
    <property type="entry name" value="AAA"/>
    <property type="match status" value="2"/>
</dbReference>
<evidence type="ECO:0000256" key="4">
    <source>
        <dbReference type="ARBA" id="ARBA00022840"/>
    </source>
</evidence>
<feature type="domain" description="ABC transmembrane type-2" evidence="10">
    <location>
        <begin position="683"/>
        <end position="909"/>
    </location>
</feature>
<dbReference type="PROSITE" id="PS51012">
    <property type="entry name" value="ABC_TM2"/>
    <property type="match status" value="1"/>
</dbReference>
<feature type="transmembrane region" description="Helical" evidence="8">
    <location>
        <begin position="716"/>
        <end position="739"/>
    </location>
</feature>
<dbReference type="GO" id="GO:0005524">
    <property type="term" value="F:ATP binding"/>
    <property type="evidence" value="ECO:0007669"/>
    <property type="project" value="UniProtKB-KW"/>
</dbReference>
<dbReference type="InterPro" id="IPR017871">
    <property type="entry name" value="ABC_transporter-like_CS"/>
</dbReference>
<dbReference type="InterPro" id="IPR027417">
    <property type="entry name" value="P-loop_NTPase"/>
</dbReference>
<evidence type="ECO:0000256" key="7">
    <source>
        <dbReference type="SAM" id="MobiDB-lite"/>
    </source>
</evidence>
<dbReference type="GO" id="GO:0016020">
    <property type="term" value="C:membrane"/>
    <property type="evidence" value="ECO:0007669"/>
    <property type="project" value="UniProtKB-SubCell"/>
</dbReference>
<evidence type="ECO:0000256" key="3">
    <source>
        <dbReference type="ARBA" id="ARBA00022741"/>
    </source>
</evidence>
<feature type="domain" description="ABC transporter" evidence="9">
    <location>
        <begin position="6"/>
        <end position="241"/>
    </location>
</feature>
<keyword evidence="2 8" id="KW-0812">Transmembrane</keyword>
<dbReference type="AlphaFoldDB" id="A0A5E6SES0"/>
<dbReference type="Gene3D" id="3.40.50.300">
    <property type="entry name" value="P-loop containing nucleotide triphosphate hydrolases"/>
    <property type="match status" value="2"/>
</dbReference>
<dbReference type="InterPro" id="IPR047651">
    <property type="entry name" value="ABC2_perm_RbbA"/>
</dbReference>
<dbReference type="Pfam" id="PF12698">
    <property type="entry name" value="ABC2_membrane_3"/>
    <property type="match status" value="1"/>
</dbReference>
<feature type="domain" description="ABC transporter" evidence="9">
    <location>
        <begin position="269"/>
        <end position="499"/>
    </location>
</feature>
<feature type="transmembrane region" description="Helical" evidence="8">
    <location>
        <begin position="559"/>
        <end position="579"/>
    </location>
</feature>
<evidence type="ECO:0000256" key="8">
    <source>
        <dbReference type="SAM" id="Phobius"/>
    </source>
</evidence>
<dbReference type="InterPro" id="IPR013525">
    <property type="entry name" value="ABC2_TM"/>
</dbReference>
<proteinExistence type="predicted"/>
<dbReference type="NCBIfam" id="NF033858">
    <property type="entry name" value="ABC2_perm_RbbA"/>
    <property type="match status" value="1"/>
</dbReference>
<comment type="subcellular location">
    <subcellularLocation>
        <location evidence="1">Membrane</location>
        <topology evidence="1">Multi-pass membrane protein</topology>
    </subcellularLocation>
</comment>
<organism evidence="11">
    <name type="scientific">Pseudomonas fluorescens</name>
    <dbReference type="NCBI Taxonomy" id="294"/>
    <lineage>
        <taxon>Bacteria</taxon>
        <taxon>Pseudomonadati</taxon>
        <taxon>Pseudomonadota</taxon>
        <taxon>Gammaproteobacteria</taxon>
        <taxon>Pseudomonadales</taxon>
        <taxon>Pseudomonadaceae</taxon>
        <taxon>Pseudomonas</taxon>
    </lineage>
</organism>
<dbReference type="PANTHER" id="PTHR43038">
    <property type="entry name" value="ATP-BINDING CASSETTE, SUB-FAMILY H, MEMBER 1"/>
    <property type="match status" value="1"/>
</dbReference>
<keyword evidence="3" id="KW-0547">Nucleotide-binding</keyword>
<evidence type="ECO:0000256" key="1">
    <source>
        <dbReference type="ARBA" id="ARBA00004141"/>
    </source>
</evidence>
<dbReference type="EMBL" id="LR700642">
    <property type="protein sequence ID" value="VVM13819.1"/>
    <property type="molecule type" value="Genomic_DNA"/>
</dbReference>
<dbReference type="InterPro" id="IPR047817">
    <property type="entry name" value="ABC2_TM_bact-type"/>
</dbReference>